<dbReference type="PANTHER" id="PTHR38459:SF1">
    <property type="entry name" value="PROPHAGE BACTOPRENOL-LINKED GLUCOSE TRANSLOCASE HOMOLOG"/>
    <property type="match status" value="1"/>
</dbReference>
<dbReference type="InterPro" id="IPR007267">
    <property type="entry name" value="GtrA_DPMS_TM"/>
</dbReference>
<keyword evidence="10" id="KW-1185">Reference proteome</keyword>
<evidence type="ECO:0000256" key="4">
    <source>
        <dbReference type="ARBA" id="ARBA00022989"/>
    </source>
</evidence>
<evidence type="ECO:0000256" key="5">
    <source>
        <dbReference type="ARBA" id="ARBA00023136"/>
    </source>
</evidence>
<reference evidence="9 10" key="1">
    <citation type="submission" date="2018-12" db="EMBL/GenBank/DDBJ databases">
        <authorList>
            <person name="hu s."/>
            <person name="Xu Y."/>
            <person name="Xu B."/>
            <person name="Li F."/>
        </authorList>
    </citation>
    <scope>NUCLEOTIDE SEQUENCE [LARGE SCALE GENOMIC DNA]</scope>
    <source>
        <strain evidence="9 10">KSW2-17</strain>
    </source>
</reference>
<evidence type="ECO:0000256" key="1">
    <source>
        <dbReference type="ARBA" id="ARBA00004141"/>
    </source>
</evidence>
<keyword evidence="4 7" id="KW-1133">Transmembrane helix</keyword>
<comment type="subcellular location">
    <subcellularLocation>
        <location evidence="1">Membrane</location>
        <topology evidence="1">Multi-pass membrane protein</topology>
    </subcellularLocation>
</comment>
<name>A0ABY0CCF2_9MICO</name>
<keyword evidence="3 7" id="KW-0812">Transmembrane</keyword>
<evidence type="ECO:0000256" key="7">
    <source>
        <dbReference type="SAM" id="Phobius"/>
    </source>
</evidence>
<evidence type="ECO:0000313" key="10">
    <source>
        <dbReference type="Proteomes" id="UP000268291"/>
    </source>
</evidence>
<evidence type="ECO:0000256" key="6">
    <source>
        <dbReference type="SAM" id="MobiDB-lite"/>
    </source>
</evidence>
<dbReference type="PANTHER" id="PTHR38459">
    <property type="entry name" value="PROPHAGE BACTOPRENOL-LINKED GLUCOSE TRANSLOCASE HOMOLOG"/>
    <property type="match status" value="1"/>
</dbReference>
<proteinExistence type="inferred from homology"/>
<feature type="transmembrane region" description="Helical" evidence="7">
    <location>
        <begin position="132"/>
        <end position="154"/>
    </location>
</feature>
<feature type="transmembrane region" description="Helical" evidence="7">
    <location>
        <begin position="175"/>
        <end position="193"/>
    </location>
</feature>
<feature type="region of interest" description="Disordered" evidence="6">
    <location>
        <begin position="234"/>
        <end position="257"/>
    </location>
</feature>
<feature type="domain" description="GtrA/DPMS transmembrane" evidence="8">
    <location>
        <begin position="111"/>
        <end position="224"/>
    </location>
</feature>
<evidence type="ECO:0000313" key="9">
    <source>
        <dbReference type="EMBL" id="RUQ87308.1"/>
    </source>
</evidence>
<comment type="caution">
    <text evidence="9">The sequence shown here is derived from an EMBL/GenBank/DDBJ whole genome shotgun (WGS) entry which is preliminary data.</text>
</comment>
<comment type="similarity">
    <text evidence="2">Belongs to the GtrA family.</text>
</comment>
<dbReference type="EMBL" id="RZGY01000001">
    <property type="protein sequence ID" value="RUQ87308.1"/>
    <property type="molecule type" value="Genomic_DNA"/>
</dbReference>
<dbReference type="InterPro" id="IPR051401">
    <property type="entry name" value="GtrA_CellWall_Glycosyl"/>
</dbReference>
<protein>
    <recommendedName>
        <fullName evidence="8">GtrA/DPMS transmembrane domain-containing protein</fullName>
    </recommendedName>
</protein>
<gene>
    <name evidence="9" type="ORF">ELQ93_10425</name>
</gene>
<evidence type="ECO:0000256" key="3">
    <source>
        <dbReference type="ARBA" id="ARBA00022692"/>
    </source>
</evidence>
<dbReference type="Pfam" id="PF04138">
    <property type="entry name" value="GtrA_DPMS_TM"/>
    <property type="match status" value="1"/>
</dbReference>
<keyword evidence="5 7" id="KW-0472">Membrane</keyword>
<dbReference type="RefSeq" id="WP_106563197.1">
    <property type="nucleotide sequence ID" value="NZ_PYAU01000001.1"/>
</dbReference>
<organism evidence="9 10">
    <name type="scientific">Labedella gwakjiensis</name>
    <dbReference type="NCBI Taxonomy" id="390269"/>
    <lineage>
        <taxon>Bacteria</taxon>
        <taxon>Bacillati</taxon>
        <taxon>Actinomycetota</taxon>
        <taxon>Actinomycetes</taxon>
        <taxon>Micrococcales</taxon>
        <taxon>Microbacteriaceae</taxon>
        <taxon>Labedella</taxon>
    </lineage>
</organism>
<evidence type="ECO:0000256" key="2">
    <source>
        <dbReference type="ARBA" id="ARBA00009399"/>
    </source>
</evidence>
<dbReference type="Proteomes" id="UP000268291">
    <property type="component" value="Unassembled WGS sequence"/>
</dbReference>
<accession>A0ABY0CCF2</accession>
<sequence>MLGGRRFVGDVPRRSRFGNAVSRHLFSATTGGDVHDTQTGLRGYPAELLGWLLEVPGERFEYELTTLVRAQASGHRIVEVPIDTVYLDENASSHFRPVVDSVRVMLPIAAFALVGLLSFVIDVAALQALDTLTGSLLVAVVGARVLSATMNFLLNRRLVFRAGTAGGIRRQALRYGALALVLLGASYLLIAALTGLGVGLIPAKIVAEVTLFAVSYAVQRGVVFAGRRGRATAPDVATSAHDRAPAPATTTGGRPRP</sequence>
<evidence type="ECO:0000259" key="8">
    <source>
        <dbReference type="Pfam" id="PF04138"/>
    </source>
</evidence>
<feature type="compositionally biased region" description="Polar residues" evidence="6">
    <location>
        <begin position="248"/>
        <end position="257"/>
    </location>
</feature>
<feature type="transmembrane region" description="Helical" evidence="7">
    <location>
        <begin position="104"/>
        <end position="126"/>
    </location>
</feature>